<evidence type="ECO:0000313" key="1">
    <source>
        <dbReference type="Proteomes" id="UP000694924"/>
    </source>
</evidence>
<dbReference type="PANTHER" id="PTHR47027:SF20">
    <property type="entry name" value="REVERSE TRANSCRIPTASE-LIKE PROTEIN WITH RNA-DIRECTED DNA POLYMERASE DOMAIN"/>
    <property type="match status" value="1"/>
</dbReference>
<reference evidence="2" key="1">
    <citation type="submission" date="2025-08" db="UniProtKB">
        <authorList>
            <consortium name="RefSeq"/>
        </authorList>
    </citation>
    <scope>IDENTIFICATION</scope>
    <source>
        <tissue evidence="2">Whole body</tissue>
    </source>
</reference>
<dbReference type="GeneID" id="107073587"/>
<protein>
    <submittedName>
        <fullName evidence="2">Uncharacterized protein LOC107073587</fullName>
    </submittedName>
</protein>
<sequence length="161" mass="19192">MAKDKSEHHRSRWRSPWINEAIRQIKRDYWEKFSAYMEHDLYGAHKKVWNMLRNRKKQTDINNYRGISIFSAVQKLMRNIPAKEIEQTGLSEEEQSFQQNKFTVDAIFILRQIAEKAIEISKPIFICFVDLQQAFDKVKLGDVQQLLRARGVNENIMHIIK</sequence>
<gene>
    <name evidence="2" type="primary">LOC107073587</name>
</gene>
<evidence type="ECO:0000313" key="2">
    <source>
        <dbReference type="RefSeq" id="XP_015189765.1"/>
    </source>
</evidence>
<organism evidence="1 2">
    <name type="scientific">Polistes dominula</name>
    <name type="common">European paper wasp</name>
    <name type="synonym">Vespa dominula</name>
    <dbReference type="NCBI Taxonomy" id="743375"/>
    <lineage>
        <taxon>Eukaryota</taxon>
        <taxon>Metazoa</taxon>
        <taxon>Ecdysozoa</taxon>
        <taxon>Arthropoda</taxon>
        <taxon>Hexapoda</taxon>
        <taxon>Insecta</taxon>
        <taxon>Pterygota</taxon>
        <taxon>Neoptera</taxon>
        <taxon>Endopterygota</taxon>
        <taxon>Hymenoptera</taxon>
        <taxon>Apocrita</taxon>
        <taxon>Aculeata</taxon>
        <taxon>Vespoidea</taxon>
        <taxon>Vespidae</taxon>
        <taxon>Polistinae</taxon>
        <taxon>Polistini</taxon>
        <taxon>Polistes</taxon>
    </lineage>
</organism>
<proteinExistence type="predicted"/>
<dbReference type="RefSeq" id="XP_015189765.1">
    <property type="nucleotide sequence ID" value="XM_015334279.1"/>
</dbReference>
<keyword evidence="1" id="KW-1185">Reference proteome</keyword>
<name>A0ABM1JBC7_POLDO</name>
<dbReference type="PANTHER" id="PTHR47027">
    <property type="entry name" value="REVERSE TRANSCRIPTASE DOMAIN-CONTAINING PROTEIN"/>
    <property type="match status" value="1"/>
</dbReference>
<dbReference type="Proteomes" id="UP000694924">
    <property type="component" value="Unplaced"/>
</dbReference>
<accession>A0ABM1JBC7</accession>